<proteinExistence type="predicted"/>
<feature type="transmembrane region" description="Helical" evidence="5">
    <location>
        <begin position="45"/>
        <end position="70"/>
    </location>
</feature>
<keyword evidence="8" id="KW-1185">Reference proteome</keyword>
<dbReference type="AlphaFoldDB" id="A0A8X6TKS7"/>
<dbReference type="InterPro" id="IPR050307">
    <property type="entry name" value="Sterol_Desaturase_Related"/>
</dbReference>
<dbReference type="GO" id="GO:0005506">
    <property type="term" value="F:iron ion binding"/>
    <property type="evidence" value="ECO:0007669"/>
    <property type="project" value="InterPro"/>
</dbReference>
<feature type="transmembrane region" description="Helical" evidence="5">
    <location>
        <begin position="206"/>
        <end position="227"/>
    </location>
</feature>
<evidence type="ECO:0000256" key="2">
    <source>
        <dbReference type="ARBA" id="ARBA00022692"/>
    </source>
</evidence>
<dbReference type="InterPro" id="IPR006694">
    <property type="entry name" value="Fatty_acid_hydroxylase"/>
</dbReference>
<dbReference type="EMBL" id="BMAW01060325">
    <property type="protein sequence ID" value="GFT25687.1"/>
    <property type="molecule type" value="Genomic_DNA"/>
</dbReference>
<name>A0A8X6TKS7_NEPPI</name>
<keyword evidence="3 5" id="KW-1133">Transmembrane helix</keyword>
<feature type="domain" description="Fatty acid hydroxylase" evidence="6">
    <location>
        <begin position="144"/>
        <end position="267"/>
    </location>
</feature>
<comment type="subcellular location">
    <subcellularLocation>
        <location evidence="1">Membrane</location>
    </subcellularLocation>
</comment>
<accession>A0A8X6TKS7</accession>
<keyword evidence="4 5" id="KW-0472">Membrane</keyword>
<dbReference type="Pfam" id="PF04116">
    <property type="entry name" value="FA_hydroxylase"/>
    <property type="match status" value="1"/>
</dbReference>
<reference evidence="7" key="1">
    <citation type="submission" date="2020-08" db="EMBL/GenBank/DDBJ databases">
        <title>Multicomponent nature underlies the extraordinary mechanical properties of spider dragline silk.</title>
        <authorList>
            <person name="Kono N."/>
            <person name="Nakamura H."/>
            <person name="Mori M."/>
            <person name="Yoshida Y."/>
            <person name="Ohtoshi R."/>
            <person name="Malay A.D."/>
            <person name="Moran D.A.P."/>
            <person name="Tomita M."/>
            <person name="Numata K."/>
            <person name="Arakawa K."/>
        </authorList>
    </citation>
    <scope>NUCLEOTIDE SEQUENCE</scope>
</reference>
<dbReference type="OrthoDB" id="6428919at2759"/>
<dbReference type="GO" id="GO:0016491">
    <property type="term" value="F:oxidoreductase activity"/>
    <property type="evidence" value="ECO:0007669"/>
    <property type="project" value="InterPro"/>
</dbReference>
<dbReference type="Proteomes" id="UP000887013">
    <property type="component" value="Unassembled WGS sequence"/>
</dbReference>
<feature type="transmembrane region" description="Helical" evidence="5">
    <location>
        <begin position="105"/>
        <end position="127"/>
    </location>
</feature>
<evidence type="ECO:0000313" key="7">
    <source>
        <dbReference type="EMBL" id="GFT25687.1"/>
    </source>
</evidence>
<evidence type="ECO:0000256" key="3">
    <source>
        <dbReference type="ARBA" id="ARBA00022989"/>
    </source>
</evidence>
<evidence type="ECO:0000256" key="1">
    <source>
        <dbReference type="ARBA" id="ARBA00004370"/>
    </source>
</evidence>
<protein>
    <submittedName>
        <fullName evidence="7">Fatty acid hydroxylase domain-containing protein 2</fullName>
    </submittedName>
</protein>
<evidence type="ECO:0000313" key="8">
    <source>
        <dbReference type="Proteomes" id="UP000887013"/>
    </source>
</evidence>
<evidence type="ECO:0000256" key="5">
    <source>
        <dbReference type="SAM" id="Phobius"/>
    </source>
</evidence>
<evidence type="ECO:0000256" key="4">
    <source>
        <dbReference type="ARBA" id="ARBA00023136"/>
    </source>
</evidence>
<evidence type="ECO:0000259" key="6">
    <source>
        <dbReference type="Pfam" id="PF04116"/>
    </source>
</evidence>
<dbReference type="PANTHER" id="PTHR11863">
    <property type="entry name" value="STEROL DESATURASE"/>
    <property type="match status" value="1"/>
</dbReference>
<comment type="caution">
    <text evidence="7">The sequence shown here is derived from an EMBL/GenBank/DDBJ whole genome shotgun (WGS) entry which is preliminary data.</text>
</comment>
<dbReference type="GO" id="GO:0008610">
    <property type="term" value="P:lipid biosynthetic process"/>
    <property type="evidence" value="ECO:0007669"/>
    <property type="project" value="InterPro"/>
</dbReference>
<sequence length="300" mass="35715">MRIKKHSPIPFHLLFRYFLYLWKTSGDLLQSRWDKFIALFGTNEYTMIVWGTFTYTTLLYWIGASCYTFIDVTGRPRWAVKHRIQETPSYPVPFTLVRKVAKQVLINQIISIPFYMIGYYLMVFRGFDNAKILPSFKRVLSELIFCVLMEEVGFYYSHRVLHLPFFYKRFHKLHHEWKSPIAIAAAYCHPVEHILSNLLPTFLGPFLLGSHIFIAWIWYSCLVFFTLNNHSGFHFPFFPPSERHNFHHLRTDHSFGALGILDHLHGTDAEFKKGETYRRNCWSFRLVPLKQLYPPEPKKH</sequence>
<keyword evidence="2 5" id="KW-0812">Transmembrane</keyword>
<dbReference type="GO" id="GO:0016020">
    <property type="term" value="C:membrane"/>
    <property type="evidence" value="ECO:0007669"/>
    <property type="project" value="UniProtKB-SubCell"/>
</dbReference>
<organism evidence="7 8">
    <name type="scientific">Nephila pilipes</name>
    <name type="common">Giant wood spider</name>
    <name type="synonym">Nephila maculata</name>
    <dbReference type="NCBI Taxonomy" id="299642"/>
    <lineage>
        <taxon>Eukaryota</taxon>
        <taxon>Metazoa</taxon>
        <taxon>Ecdysozoa</taxon>
        <taxon>Arthropoda</taxon>
        <taxon>Chelicerata</taxon>
        <taxon>Arachnida</taxon>
        <taxon>Araneae</taxon>
        <taxon>Araneomorphae</taxon>
        <taxon>Entelegynae</taxon>
        <taxon>Araneoidea</taxon>
        <taxon>Nephilidae</taxon>
        <taxon>Nephila</taxon>
    </lineage>
</organism>
<gene>
    <name evidence="7" type="primary">FAXDC2</name>
    <name evidence="7" type="ORF">NPIL_525001</name>
</gene>